<dbReference type="NCBIfam" id="NF007739">
    <property type="entry name" value="PRK10419.1"/>
    <property type="match status" value="2"/>
</dbReference>
<dbReference type="GO" id="GO:0055085">
    <property type="term" value="P:transmembrane transport"/>
    <property type="evidence" value="ECO:0007669"/>
    <property type="project" value="UniProtKB-ARBA"/>
</dbReference>
<dbReference type="NCBIfam" id="NF008453">
    <property type="entry name" value="PRK11308.1"/>
    <property type="match status" value="2"/>
</dbReference>
<reference evidence="7 8" key="1">
    <citation type="submission" date="2014-08" db="EMBL/GenBank/DDBJ databases">
        <authorList>
            <person name="Moulin Lionel"/>
        </authorList>
    </citation>
    <scope>NUCLEOTIDE SEQUENCE [LARGE SCALE GENOMIC DNA]</scope>
</reference>
<dbReference type="GO" id="GO:0016887">
    <property type="term" value="F:ATP hydrolysis activity"/>
    <property type="evidence" value="ECO:0007669"/>
    <property type="project" value="InterPro"/>
</dbReference>
<proteinExistence type="inferred from homology"/>
<name>A0A090FJT9_MESPL</name>
<dbReference type="AlphaFoldDB" id="A0A090FJT9"/>
<dbReference type="InterPro" id="IPR050319">
    <property type="entry name" value="ABC_transp_ATP-bind"/>
</dbReference>
<dbReference type="Gene3D" id="3.40.50.300">
    <property type="entry name" value="P-loop containing nucleotide triphosphate hydrolases"/>
    <property type="match status" value="2"/>
</dbReference>
<comment type="subcellular location">
    <subcellularLocation>
        <location evidence="1">Cell inner membrane</location>
        <topology evidence="1">Peripheral membrane protein</topology>
    </subcellularLocation>
</comment>
<dbReference type="PROSITE" id="PS50893">
    <property type="entry name" value="ABC_TRANSPORTER_2"/>
    <property type="match status" value="2"/>
</dbReference>
<accession>A0A090FJT9</accession>
<evidence type="ECO:0000256" key="3">
    <source>
        <dbReference type="ARBA" id="ARBA00022448"/>
    </source>
</evidence>
<dbReference type="FunFam" id="3.40.50.300:FF:000016">
    <property type="entry name" value="Oligopeptide ABC transporter ATP-binding component"/>
    <property type="match status" value="1"/>
</dbReference>
<keyword evidence="5 7" id="KW-0067">ATP-binding</keyword>
<evidence type="ECO:0000313" key="7">
    <source>
        <dbReference type="EMBL" id="CDX41958.1"/>
    </source>
</evidence>
<dbReference type="EMBL" id="CCNB01000034">
    <property type="protein sequence ID" value="CDX41958.1"/>
    <property type="molecule type" value="Genomic_DNA"/>
</dbReference>
<dbReference type="PANTHER" id="PTHR43776:SF7">
    <property type="entry name" value="D,D-DIPEPTIDE TRANSPORT ATP-BINDING PROTEIN DDPF-RELATED"/>
    <property type="match status" value="1"/>
</dbReference>
<dbReference type="PANTHER" id="PTHR43776">
    <property type="entry name" value="TRANSPORT ATP-BINDING PROTEIN"/>
    <property type="match status" value="1"/>
</dbReference>
<evidence type="ECO:0000256" key="4">
    <source>
        <dbReference type="ARBA" id="ARBA00022741"/>
    </source>
</evidence>
<dbReference type="GO" id="GO:0015833">
    <property type="term" value="P:peptide transport"/>
    <property type="evidence" value="ECO:0007669"/>
    <property type="project" value="InterPro"/>
</dbReference>
<dbReference type="Pfam" id="PF00005">
    <property type="entry name" value="ABC_tran"/>
    <property type="match status" value="2"/>
</dbReference>
<organism evidence="7 8">
    <name type="scientific">Mesorhizobium plurifarium</name>
    <dbReference type="NCBI Taxonomy" id="69974"/>
    <lineage>
        <taxon>Bacteria</taxon>
        <taxon>Pseudomonadati</taxon>
        <taxon>Pseudomonadota</taxon>
        <taxon>Alphaproteobacteria</taxon>
        <taxon>Hyphomicrobiales</taxon>
        <taxon>Phyllobacteriaceae</taxon>
        <taxon>Mesorhizobium</taxon>
    </lineage>
</organism>
<evidence type="ECO:0000256" key="1">
    <source>
        <dbReference type="ARBA" id="ARBA00004417"/>
    </source>
</evidence>
<dbReference type="GO" id="GO:0005886">
    <property type="term" value="C:plasma membrane"/>
    <property type="evidence" value="ECO:0007669"/>
    <property type="project" value="UniProtKB-SubCell"/>
</dbReference>
<dbReference type="CDD" id="cd03257">
    <property type="entry name" value="ABC_NikE_OppD_transporters"/>
    <property type="match status" value="2"/>
</dbReference>
<feature type="domain" description="ABC transporter" evidence="6">
    <location>
        <begin position="312"/>
        <end position="551"/>
    </location>
</feature>
<dbReference type="InterPro" id="IPR027417">
    <property type="entry name" value="P-loop_NTPase"/>
</dbReference>
<evidence type="ECO:0000256" key="2">
    <source>
        <dbReference type="ARBA" id="ARBA00005417"/>
    </source>
</evidence>
<dbReference type="InterPro" id="IPR013563">
    <property type="entry name" value="Oligopep_ABC_C"/>
</dbReference>
<feature type="domain" description="ABC transporter" evidence="6">
    <location>
        <begin position="21"/>
        <end position="271"/>
    </location>
</feature>
<dbReference type="SMART" id="SM00382">
    <property type="entry name" value="AAA"/>
    <property type="match status" value="2"/>
</dbReference>
<evidence type="ECO:0000259" key="6">
    <source>
        <dbReference type="PROSITE" id="PS50893"/>
    </source>
</evidence>
<dbReference type="PROSITE" id="PS00211">
    <property type="entry name" value="ABC_TRANSPORTER_1"/>
    <property type="match status" value="2"/>
</dbReference>
<dbReference type="NCBIfam" id="TIGR01727">
    <property type="entry name" value="oligo_HPY"/>
    <property type="match status" value="1"/>
</dbReference>
<dbReference type="InterPro" id="IPR003593">
    <property type="entry name" value="AAA+_ATPase"/>
</dbReference>
<keyword evidence="4" id="KW-0547">Nucleotide-binding</keyword>
<gene>
    <name evidence="7" type="primary">yliA</name>
    <name evidence="7" type="ORF">MPLDJ20_40128</name>
</gene>
<dbReference type="InterPro" id="IPR003439">
    <property type="entry name" value="ABC_transporter-like_ATP-bd"/>
</dbReference>
<dbReference type="Pfam" id="PF08352">
    <property type="entry name" value="oligo_HPY"/>
    <property type="match status" value="2"/>
</dbReference>
<sequence>MPLIRAPAESDFEVLMSPSVLNVEKLSIAYGGKRGWQSAVNGVSLSIGQGEALGLVGESGSGKSSVALAILRYLPGNARLAASALEFQGREIRGLSGEELRGLRGDRIAAVYQHPGAALSPAMTIGRQIGETIMRHRPVRHEEARWRSAELLRRVRVANPERVLDLYPHELSGGMQQRANIAIAIALDPALLVLDEPTTALDASVQSEVIAILDDLRRDHKTSILLISHDINLIRRSCDRVAVMQSGAVVESGGAEKVFENPAHAYTKALIASIPALNFTKRDGRLAEIGAAGHIQAAARQTGPDPERRTAIACKSVSHSFGSQPVLHNVELRIGQGETFGLIGESGSGKSTLARIVTGLQTPSQGSVELFGKTVAPRAERRAPGERRDVQMVFQSPDRTLNPRHRIGRIISRPLRRLAGLGRRDAKNRVADLLRSVRLTDTTVEQKPRSLSGGQRQRAAIARAFAGAPKVVVLDEPTSALDVSVQATVLNLLNDLQRDQDTTYLFISHDLRVVRYMADRIGVLYRGRLIETGSSEQVFRGPNHPYTKLLLAASSDEAPAVSVQAAAETAHGGCAFADRCPLALAGCREAEPAAADVGDGHLIACWRTDALLAS</sequence>
<keyword evidence="3" id="KW-0813">Transport</keyword>
<evidence type="ECO:0000313" key="8">
    <source>
        <dbReference type="Proteomes" id="UP000046373"/>
    </source>
</evidence>
<dbReference type="Proteomes" id="UP000046373">
    <property type="component" value="Unassembled WGS sequence"/>
</dbReference>
<dbReference type="InterPro" id="IPR017871">
    <property type="entry name" value="ABC_transporter-like_CS"/>
</dbReference>
<evidence type="ECO:0000256" key="5">
    <source>
        <dbReference type="ARBA" id="ARBA00022840"/>
    </source>
</evidence>
<dbReference type="SUPFAM" id="SSF52540">
    <property type="entry name" value="P-loop containing nucleoside triphosphate hydrolases"/>
    <property type="match status" value="2"/>
</dbReference>
<comment type="similarity">
    <text evidence="2">Belongs to the ABC transporter superfamily.</text>
</comment>
<protein>
    <submittedName>
        <fullName evidence="7">Putative peptide transport fused subunits of ABC superfamily: ATP-binding components</fullName>
    </submittedName>
</protein>
<dbReference type="GO" id="GO:0005524">
    <property type="term" value="F:ATP binding"/>
    <property type="evidence" value="ECO:0007669"/>
    <property type="project" value="UniProtKB-KW"/>
</dbReference>